<keyword evidence="2" id="KW-1185">Reference proteome</keyword>
<protein>
    <submittedName>
        <fullName evidence="1">Uncharacterized protein</fullName>
    </submittedName>
</protein>
<dbReference type="Gene3D" id="2.40.70.10">
    <property type="entry name" value="Acid Proteases"/>
    <property type="match status" value="1"/>
</dbReference>
<organism evidence="1 2">
    <name type="scientific">Nephila pilipes</name>
    <name type="common">Giant wood spider</name>
    <name type="synonym">Nephila maculata</name>
    <dbReference type="NCBI Taxonomy" id="299642"/>
    <lineage>
        <taxon>Eukaryota</taxon>
        <taxon>Metazoa</taxon>
        <taxon>Ecdysozoa</taxon>
        <taxon>Arthropoda</taxon>
        <taxon>Chelicerata</taxon>
        <taxon>Arachnida</taxon>
        <taxon>Araneae</taxon>
        <taxon>Araneomorphae</taxon>
        <taxon>Entelegynae</taxon>
        <taxon>Araneoidea</taxon>
        <taxon>Nephilidae</taxon>
        <taxon>Nephila</taxon>
    </lineage>
</organism>
<dbReference type="EMBL" id="BMAW01037517">
    <property type="protein sequence ID" value="GFU48804.1"/>
    <property type="molecule type" value="Genomic_DNA"/>
</dbReference>
<evidence type="ECO:0000313" key="2">
    <source>
        <dbReference type="Proteomes" id="UP000887013"/>
    </source>
</evidence>
<gene>
    <name evidence="1" type="primary">AVEN_119997_1</name>
    <name evidence="1" type="ORF">NPIL_280181</name>
</gene>
<dbReference type="InterPro" id="IPR021109">
    <property type="entry name" value="Peptidase_aspartic_dom_sf"/>
</dbReference>
<dbReference type="AlphaFoldDB" id="A0A8X6R4K1"/>
<dbReference type="Proteomes" id="UP000887013">
    <property type="component" value="Unassembled WGS sequence"/>
</dbReference>
<evidence type="ECO:0000313" key="1">
    <source>
        <dbReference type="EMBL" id="GFU48804.1"/>
    </source>
</evidence>
<accession>A0A8X6R4K1</accession>
<proteinExistence type="predicted"/>
<comment type="caution">
    <text evidence="1">The sequence shown here is derived from an EMBL/GenBank/DDBJ whole genome shotgun (WGS) entry which is preliminary data.</text>
</comment>
<sequence length="167" mass="18666">MITFSVRDQESSTSNMYKKPAFINCCRITALLHTGSSSCLLKKSVARNLELKILPCKKDLYSFGNELNPIMQSLGVITIDLQIEEVLANNISVFTVPGSTQPVDLLVGRLFLDSSRIDYARIGGELLIRYVKDYPFINLNSVKATPCIESKAAETIRSEFIKVKKEN</sequence>
<reference evidence="1" key="1">
    <citation type="submission" date="2020-08" db="EMBL/GenBank/DDBJ databases">
        <title>Multicomponent nature underlies the extraordinary mechanical properties of spider dragline silk.</title>
        <authorList>
            <person name="Kono N."/>
            <person name="Nakamura H."/>
            <person name="Mori M."/>
            <person name="Yoshida Y."/>
            <person name="Ohtoshi R."/>
            <person name="Malay A.D."/>
            <person name="Moran D.A.P."/>
            <person name="Tomita M."/>
            <person name="Numata K."/>
            <person name="Arakawa K."/>
        </authorList>
    </citation>
    <scope>NUCLEOTIDE SEQUENCE</scope>
</reference>
<dbReference type="OrthoDB" id="6435133at2759"/>
<name>A0A8X6R4K1_NEPPI</name>